<reference evidence="4 5" key="1">
    <citation type="submission" date="2023-01" db="EMBL/GenBank/DDBJ databases">
        <title>Bacillus changyiensis sp. nov., isolated from a coastal deposit.</title>
        <authorList>
            <person name="Xiao G."/>
            <person name="Lai Q."/>
            <person name="Hu Z."/>
            <person name="Shao Z."/>
        </authorList>
    </citation>
    <scope>NUCLEOTIDE SEQUENCE [LARGE SCALE GENOMIC DNA]</scope>
    <source>
        <strain evidence="4 5">CLL-7-23</strain>
    </source>
</reference>
<feature type="domain" description="Beta-lactamase-related" evidence="3">
    <location>
        <begin position="57"/>
        <end position="422"/>
    </location>
</feature>
<dbReference type="Pfam" id="PF00144">
    <property type="entry name" value="Beta-lactamase"/>
    <property type="match status" value="1"/>
</dbReference>
<feature type="chain" id="PRO_5045485846" evidence="2">
    <location>
        <begin position="26"/>
        <end position="445"/>
    </location>
</feature>
<dbReference type="NCBIfam" id="NF002968">
    <property type="entry name" value="PRK03642.1"/>
    <property type="match status" value="1"/>
</dbReference>
<evidence type="ECO:0000313" key="5">
    <source>
        <dbReference type="Proteomes" id="UP001211894"/>
    </source>
</evidence>
<dbReference type="Proteomes" id="UP001211894">
    <property type="component" value="Unassembled WGS sequence"/>
</dbReference>
<sequence length="445" mass="50175">MKKSVISTLTALLSITMIYPSTSSAKIADQQQTFPVLKHAKNPVDAGFSAEKLEKVDRLIEKDIRAGFPGATLIVIKDGLIVKKEAYGYKKKYNRLNLLRHPKKMKTDTMFDLASNTKMYAVNFALQHLTNCGKLNLDAKVSHYIPEFKDDPKDAIKGKKQLRVRDLLQHRAGLPASWSYYDPKRAGQLYSQERQRTLAFLAKTPLAYKPKTKQVYSDIDYMLLGLIIENITNQRLDKYVEQQFYKPLGLTHTMFNPLQKGFKPRHVAATERVGNTRDGIVAFPHVRRYTLQGEVHDEKAFYSMAGISGHAGLFSTTEDMAVLLQVMLNGGGYGSHQFFSNAIIQQFTKPTYDTYGLGWRLNRNHDVKWMFGKHASKQAYGHTGSTGTITLIDPAYQLGIVLLTNKKHSPVIAPEKNPNQFEGDGFATGKYGSVMTTIYEALNHQ</sequence>
<organism evidence="4 5">
    <name type="scientific">Bacillus changyiensis</name>
    <dbReference type="NCBI Taxonomy" id="3004103"/>
    <lineage>
        <taxon>Bacteria</taxon>
        <taxon>Bacillati</taxon>
        <taxon>Bacillota</taxon>
        <taxon>Bacilli</taxon>
        <taxon>Bacillales</taxon>
        <taxon>Bacillaceae</taxon>
        <taxon>Bacillus</taxon>
    </lineage>
</organism>
<dbReference type="SUPFAM" id="SSF56601">
    <property type="entry name" value="beta-lactamase/transpeptidase-like"/>
    <property type="match status" value="1"/>
</dbReference>
<dbReference type="PANTHER" id="PTHR43283:SF11">
    <property type="entry name" value="BETA-LACTAMASE-RELATED DOMAIN-CONTAINING PROTEIN"/>
    <property type="match status" value="1"/>
</dbReference>
<evidence type="ECO:0000259" key="3">
    <source>
        <dbReference type="Pfam" id="PF00144"/>
    </source>
</evidence>
<dbReference type="InterPro" id="IPR050789">
    <property type="entry name" value="Diverse_Enzym_Activities"/>
</dbReference>
<evidence type="ECO:0000256" key="1">
    <source>
        <dbReference type="ARBA" id="ARBA00022801"/>
    </source>
</evidence>
<evidence type="ECO:0000313" key="4">
    <source>
        <dbReference type="EMBL" id="MDA7028311.1"/>
    </source>
</evidence>
<name>A0ABT4XA69_9BACI</name>
<proteinExistence type="predicted"/>
<keyword evidence="5" id="KW-1185">Reference proteome</keyword>
<keyword evidence="1" id="KW-0378">Hydrolase</keyword>
<keyword evidence="2" id="KW-0732">Signal</keyword>
<evidence type="ECO:0000256" key="2">
    <source>
        <dbReference type="SAM" id="SignalP"/>
    </source>
</evidence>
<comment type="caution">
    <text evidence="4">The sequence shown here is derived from an EMBL/GenBank/DDBJ whole genome shotgun (WGS) entry which is preliminary data.</text>
</comment>
<dbReference type="RefSeq" id="WP_271342115.1">
    <property type="nucleotide sequence ID" value="NZ_JAQKAB010000015.1"/>
</dbReference>
<dbReference type="Gene3D" id="3.40.710.10">
    <property type="entry name" value="DD-peptidase/beta-lactamase superfamily"/>
    <property type="match status" value="1"/>
</dbReference>
<accession>A0ABT4XA69</accession>
<protein>
    <submittedName>
        <fullName evidence="4">Penicillin binding protein PBP4B</fullName>
    </submittedName>
</protein>
<feature type="signal peptide" evidence="2">
    <location>
        <begin position="1"/>
        <end position="25"/>
    </location>
</feature>
<dbReference type="InterPro" id="IPR012338">
    <property type="entry name" value="Beta-lactam/transpept-like"/>
</dbReference>
<gene>
    <name evidence="4" type="primary">pbp4b</name>
    <name evidence="4" type="ORF">PJ311_17325</name>
</gene>
<dbReference type="InterPro" id="IPR001466">
    <property type="entry name" value="Beta-lactam-related"/>
</dbReference>
<dbReference type="EMBL" id="JAQKAB010000015">
    <property type="protein sequence ID" value="MDA7028311.1"/>
    <property type="molecule type" value="Genomic_DNA"/>
</dbReference>
<dbReference type="PANTHER" id="PTHR43283">
    <property type="entry name" value="BETA-LACTAMASE-RELATED"/>
    <property type="match status" value="1"/>
</dbReference>